<dbReference type="Gene3D" id="3.30.750.24">
    <property type="entry name" value="STAS domain"/>
    <property type="match status" value="1"/>
</dbReference>
<dbReference type="OrthoDB" id="9796076at2"/>
<dbReference type="PANTHER" id="PTHR33495">
    <property type="entry name" value="ANTI-SIGMA FACTOR ANTAGONIST TM_1081-RELATED-RELATED"/>
    <property type="match status" value="1"/>
</dbReference>
<evidence type="ECO:0000313" key="4">
    <source>
        <dbReference type="EMBL" id="ETX28006.1"/>
    </source>
</evidence>
<dbReference type="PANTHER" id="PTHR33495:SF2">
    <property type="entry name" value="ANTI-SIGMA FACTOR ANTAGONIST TM_1081-RELATED"/>
    <property type="match status" value="1"/>
</dbReference>
<name>X7F7G3_9RHOB</name>
<dbReference type="STRING" id="1449351.RISW2_10340"/>
<reference evidence="4 5" key="1">
    <citation type="submission" date="2014-01" db="EMBL/GenBank/DDBJ databases">
        <title>Roseivivax isoporae LMG 25204 Genome Sequencing.</title>
        <authorList>
            <person name="Lai Q."/>
            <person name="Li G."/>
            <person name="Shao Z."/>
        </authorList>
    </citation>
    <scope>NUCLEOTIDE SEQUENCE [LARGE SCALE GENOMIC DNA]</scope>
    <source>
        <strain evidence="4 5">LMG 25204</strain>
    </source>
</reference>
<comment type="caution">
    <text evidence="4">The sequence shown here is derived from an EMBL/GenBank/DDBJ whole genome shotgun (WGS) entry which is preliminary data.</text>
</comment>
<organism evidence="4 5">
    <name type="scientific">Roseivivax isoporae LMG 25204</name>
    <dbReference type="NCBI Taxonomy" id="1449351"/>
    <lineage>
        <taxon>Bacteria</taxon>
        <taxon>Pseudomonadati</taxon>
        <taxon>Pseudomonadota</taxon>
        <taxon>Alphaproteobacteria</taxon>
        <taxon>Rhodobacterales</taxon>
        <taxon>Roseobacteraceae</taxon>
        <taxon>Roseivivax</taxon>
    </lineage>
</organism>
<gene>
    <name evidence="4" type="ORF">RISW2_10340</name>
</gene>
<dbReference type="CDD" id="cd07043">
    <property type="entry name" value="STAS_anti-anti-sigma_factors"/>
    <property type="match status" value="1"/>
</dbReference>
<comment type="similarity">
    <text evidence="1 2">Belongs to the anti-sigma-factor antagonist family.</text>
</comment>
<dbReference type="PROSITE" id="PS50801">
    <property type="entry name" value="STAS"/>
    <property type="match status" value="1"/>
</dbReference>
<dbReference type="RefSeq" id="WP_043772891.1">
    <property type="nucleotide sequence ID" value="NZ_JAME01000024.1"/>
</dbReference>
<dbReference type="EMBL" id="JAME01000024">
    <property type="protein sequence ID" value="ETX28006.1"/>
    <property type="molecule type" value="Genomic_DNA"/>
</dbReference>
<dbReference type="InterPro" id="IPR002645">
    <property type="entry name" value="STAS_dom"/>
</dbReference>
<dbReference type="NCBIfam" id="TIGR00377">
    <property type="entry name" value="ant_ant_sig"/>
    <property type="match status" value="1"/>
</dbReference>
<dbReference type="GO" id="GO:0043856">
    <property type="term" value="F:anti-sigma factor antagonist activity"/>
    <property type="evidence" value="ECO:0007669"/>
    <property type="project" value="InterPro"/>
</dbReference>
<dbReference type="AlphaFoldDB" id="X7F7G3"/>
<evidence type="ECO:0000259" key="3">
    <source>
        <dbReference type="PROSITE" id="PS50801"/>
    </source>
</evidence>
<keyword evidence="5" id="KW-1185">Reference proteome</keyword>
<protein>
    <recommendedName>
        <fullName evidence="2">Anti-sigma factor antagonist</fullName>
    </recommendedName>
</protein>
<dbReference type="Pfam" id="PF01740">
    <property type="entry name" value="STAS"/>
    <property type="match status" value="1"/>
</dbReference>
<evidence type="ECO:0000256" key="2">
    <source>
        <dbReference type="RuleBase" id="RU003749"/>
    </source>
</evidence>
<accession>X7F7G3</accession>
<dbReference type="InterPro" id="IPR036513">
    <property type="entry name" value="STAS_dom_sf"/>
</dbReference>
<dbReference type="SUPFAM" id="SSF52091">
    <property type="entry name" value="SpoIIaa-like"/>
    <property type="match status" value="1"/>
</dbReference>
<evidence type="ECO:0000256" key="1">
    <source>
        <dbReference type="ARBA" id="ARBA00009013"/>
    </source>
</evidence>
<dbReference type="eggNOG" id="COG1366">
    <property type="taxonomic scope" value="Bacteria"/>
</dbReference>
<sequence length="112" mass="12010">MNLDTESHADALVIRVPETRIDAASAIQFKDAMRRLTASGPDRVLLDLARVDFIDSSGLGAVVASMKQLRPDQTLALVALTPAVHKVFHMTRMDTVFDIHGDLGGALAAGRS</sequence>
<dbReference type="InterPro" id="IPR003658">
    <property type="entry name" value="Anti-sigma_ant"/>
</dbReference>
<dbReference type="Proteomes" id="UP000023430">
    <property type="component" value="Unassembled WGS sequence"/>
</dbReference>
<feature type="domain" description="STAS" evidence="3">
    <location>
        <begin position="21"/>
        <end position="110"/>
    </location>
</feature>
<evidence type="ECO:0000313" key="5">
    <source>
        <dbReference type="Proteomes" id="UP000023430"/>
    </source>
</evidence>
<proteinExistence type="inferred from homology"/>